<dbReference type="RefSeq" id="WP_168773910.1">
    <property type="nucleotide sequence ID" value="NZ_JAABNR010000004.1"/>
</dbReference>
<dbReference type="Gene3D" id="3.10.590.10">
    <property type="entry name" value="ph1033 like domains"/>
    <property type="match status" value="1"/>
</dbReference>
<evidence type="ECO:0000313" key="3">
    <source>
        <dbReference type="EMBL" id="NBZ87108.1"/>
    </source>
</evidence>
<keyword evidence="4" id="KW-1185">Reference proteome</keyword>
<dbReference type="NCBIfam" id="NF002616">
    <property type="entry name" value="PRK02268.1-2"/>
    <property type="match status" value="1"/>
</dbReference>
<comment type="similarity">
    <text evidence="1">Belongs to the UPF0310 family.</text>
</comment>
<dbReference type="EMBL" id="JAABNR010000004">
    <property type="protein sequence ID" value="NBZ87108.1"/>
    <property type="molecule type" value="Genomic_DNA"/>
</dbReference>
<evidence type="ECO:0000259" key="2">
    <source>
        <dbReference type="Pfam" id="PF01878"/>
    </source>
</evidence>
<sequence>MTLLFPSPVAAPRHWIAVASADHVARGLAGGFAQACHGKRGPLARARPGDRVIYYAPTETFGQRDKLQAFVAYGHFTSEVYQAQMGDFRPHRRDVTWAEAHRAAIAPLLPHLSFTAGKANWGAPFRWGFFEIPAHDSAIIARAMGVLSHPRHDLSQAWQETEAKA</sequence>
<gene>
    <name evidence="3" type="ORF">GV832_05905</name>
</gene>
<dbReference type="Pfam" id="PF01878">
    <property type="entry name" value="EVE"/>
    <property type="match status" value="1"/>
</dbReference>
<name>A0AAE5BVD1_9RHOB</name>
<evidence type="ECO:0000313" key="4">
    <source>
        <dbReference type="Proteomes" id="UP001193501"/>
    </source>
</evidence>
<dbReference type="HAMAP" id="MF_00771">
    <property type="entry name" value="UPF0310"/>
    <property type="match status" value="1"/>
</dbReference>
<dbReference type="SUPFAM" id="SSF88697">
    <property type="entry name" value="PUA domain-like"/>
    <property type="match status" value="1"/>
</dbReference>
<dbReference type="InterPro" id="IPR015947">
    <property type="entry name" value="PUA-like_sf"/>
</dbReference>
<reference evidence="3" key="1">
    <citation type="submission" date="2020-01" db="EMBL/GenBank/DDBJ databases">
        <authorList>
            <person name="Chen W.-M."/>
        </authorList>
    </citation>
    <scope>NUCLEOTIDE SEQUENCE</scope>
    <source>
        <strain evidence="3">CYK-10</strain>
    </source>
</reference>
<dbReference type="InterPro" id="IPR002740">
    <property type="entry name" value="EVE_domain"/>
</dbReference>
<evidence type="ECO:0000256" key="1">
    <source>
        <dbReference type="HAMAP-Rule" id="MF_00771"/>
    </source>
</evidence>
<dbReference type="Proteomes" id="UP001193501">
    <property type="component" value="Unassembled WGS sequence"/>
</dbReference>
<feature type="domain" description="EVE" evidence="2">
    <location>
        <begin position="14"/>
        <end position="142"/>
    </location>
</feature>
<dbReference type="InterPro" id="IPR022996">
    <property type="entry name" value="UPF0310"/>
</dbReference>
<dbReference type="CDD" id="cd21132">
    <property type="entry name" value="EVE-like"/>
    <property type="match status" value="1"/>
</dbReference>
<accession>A0AAE5BVD1</accession>
<proteinExistence type="inferred from homology"/>
<dbReference type="AlphaFoldDB" id="A0AAE5BVD1"/>
<organism evidence="3 4">
    <name type="scientific">Stagnihabitans tardus</name>
    <dbReference type="NCBI Taxonomy" id="2699202"/>
    <lineage>
        <taxon>Bacteria</taxon>
        <taxon>Pseudomonadati</taxon>
        <taxon>Pseudomonadota</taxon>
        <taxon>Alphaproteobacteria</taxon>
        <taxon>Rhodobacterales</taxon>
        <taxon>Paracoccaceae</taxon>
        <taxon>Stagnihabitans</taxon>
    </lineage>
</organism>
<comment type="caution">
    <text evidence="3">The sequence shown here is derived from an EMBL/GenBank/DDBJ whole genome shotgun (WGS) entry which is preliminary data.</text>
</comment>
<protein>
    <recommendedName>
        <fullName evidence="1">UPF0310 protein GV832_05905</fullName>
    </recommendedName>
</protein>